<evidence type="ECO:0000313" key="2">
    <source>
        <dbReference type="EMBL" id="CAL4235799.1"/>
    </source>
</evidence>
<dbReference type="EMBL" id="CAXKWB010115684">
    <property type="protein sequence ID" value="CAL4235799.1"/>
    <property type="molecule type" value="Genomic_DNA"/>
</dbReference>
<protein>
    <submittedName>
        <fullName evidence="1">Uncharacterized protein</fullName>
    </submittedName>
</protein>
<comment type="caution">
    <text evidence="1">The sequence shown here is derived from an EMBL/GenBank/DDBJ whole genome shotgun (WGS) entry which is preliminary data.</text>
</comment>
<evidence type="ECO:0000313" key="1">
    <source>
        <dbReference type="EMBL" id="CAL4221072.1"/>
    </source>
</evidence>
<keyword evidence="3" id="KW-1185">Reference proteome</keyword>
<reference evidence="1 3" key="1">
    <citation type="submission" date="2024-05" db="EMBL/GenBank/DDBJ databases">
        <authorList>
            <person name="Wallberg A."/>
        </authorList>
    </citation>
    <scope>NUCLEOTIDE SEQUENCE [LARGE SCALE GENOMIC DNA]</scope>
</reference>
<name>A0AAV2SLT1_MEGNR</name>
<gene>
    <name evidence="1" type="ORF">MNOR_LOCUS39081</name>
    <name evidence="2" type="ORF">MNOR_LOCUS40107</name>
</gene>
<organism evidence="1 3">
    <name type="scientific">Meganyctiphanes norvegica</name>
    <name type="common">Northern krill</name>
    <name type="synonym">Thysanopoda norvegica</name>
    <dbReference type="NCBI Taxonomy" id="48144"/>
    <lineage>
        <taxon>Eukaryota</taxon>
        <taxon>Metazoa</taxon>
        <taxon>Ecdysozoa</taxon>
        <taxon>Arthropoda</taxon>
        <taxon>Crustacea</taxon>
        <taxon>Multicrustacea</taxon>
        <taxon>Malacostraca</taxon>
        <taxon>Eumalacostraca</taxon>
        <taxon>Eucarida</taxon>
        <taxon>Euphausiacea</taxon>
        <taxon>Euphausiidae</taxon>
        <taxon>Meganyctiphanes</taxon>
    </lineage>
</organism>
<dbReference type="EMBL" id="CAXKWB010096654">
    <property type="protein sequence ID" value="CAL4221072.1"/>
    <property type="molecule type" value="Genomic_DNA"/>
</dbReference>
<evidence type="ECO:0000313" key="3">
    <source>
        <dbReference type="Proteomes" id="UP001497623"/>
    </source>
</evidence>
<dbReference type="AlphaFoldDB" id="A0AAV2SLT1"/>
<dbReference type="Proteomes" id="UP001497623">
    <property type="component" value="Unassembled WGS sequence"/>
</dbReference>
<accession>A0AAV2SLT1</accession>
<proteinExistence type="predicted"/>
<sequence length="104" mass="11472">MMGLILPSFFGTENIRLQNISSGKGLNSSLTIPLCSHFGTNGRMRPDCLGFVRTNFGGSHERGGSFRNLRMSPWDIMLYATPSPNSFQASRWVTVSPSLCRTLS</sequence>